<organism evidence="2 3">
    <name type="scientific">Saccharopolyspora erythraea</name>
    <name type="common">Streptomyces erythraeus</name>
    <dbReference type="NCBI Taxonomy" id="1836"/>
    <lineage>
        <taxon>Bacteria</taxon>
        <taxon>Bacillati</taxon>
        <taxon>Actinomycetota</taxon>
        <taxon>Actinomycetes</taxon>
        <taxon>Pseudonocardiales</taxon>
        <taxon>Pseudonocardiaceae</taxon>
        <taxon>Saccharopolyspora</taxon>
    </lineage>
</organism>
<dbReference type="RefSeq" id="WP_009947580.1">
    <property type="nucleotide sequence ID" value="NZ_BAAAGS010000001.1"/>
</dbReference>
<feature type="compositionally biased region" description="Basic and acidic residues" evidence="1">
    <location>
        <begin position="365"/>
        <end position="381"/>
    </location>
</feature>
<dbReference type="Gene3D" id="1.20.1260.20">
    <property type="entry name" value="PPE superfamily"/>
    <property type="match status" value="1"/>
</dbReference>
<name>A0ABP3LTJ6_SACER</name>
<dbReference type="EMBL" id="BAAAGS010000001">
    <property type="protein sequence ID" value="GAA0506639.1"/>
    <property type="molecule type" value="Genomic_DNA"/>
</dbReference>
<proteinExistence type="predicted"/>
<feature type="region of interest" description="Disordered" evidence="1">
    <location>
        <begin position="224"/>
        <end position="277"/>
    </location>
</feature>
<keyword evidence="3" id="KW-1185">Reference proteome</keyword>
<feature type="compositionally biased region" description="Gly residues" evidence="1">
    <location>
        <begin position="224"/>
        <end position="241"/>
    </location>
</feature>
<evidence type="ECO:0000313" key="2">
    <source>
        <dbReference type="EMBL" id="GAA0506639.1"/>
    </source>
</evidence>
<feature type="region of interest" description="Disordered" evidence="1">
    <location>
        <begin position="319"/>
        <end position="419"/>
    </location>
</feature>
<accession>A0ABP3LTJ6</accession>
<evidence type="ECO:0008006" key="4">
    <source>
        <dbReference type="Google" id="ProtNLM"/>
    </source>
</evidence>
<dbReference type="InterPro" id="IPR038332">
    <property type="entry name" value="PPE_sf"/>
</dbReference>
<gene>
    <name evidence="2" type="ORF">GCM10009533_01720</name>
</gene>
<feature type="compositionally biased region" description="Gly residues" evidence="1">
    <location>
        <begin position="319"/>
        <end position="337"/>
    </location>
</feature>
<feature type="compositionally biased region" description="Gly residues" evidence="1">
    <location>
        <begin position="248"/>
        <end position="263"/>
    </location>
</feature>
<protein>
    <recommendedName>
        <fullName evidence="4">PPE family protein</fullName>
    </recommendedName>
</protein>
<feature type="compositionally biased region" description="Low complexity" evidence="1">
    <location>
        <begin position="338"/>
        <end position="363"/>
    </location>
</feature>
<sequence length="419" mass="41518">MNDIAPIRDIRFEGMDIPELLDWINKIKQGSGAESMHRSVQALDQAVQVVVDLDNTLRTELGKLQIAWEGSAGTLAQTVTQQRSVVLQESQDPLRMSAQSVQAQGEGYATAKNNLPNPDELQAKQSENFLEWSGGAFGYESDYDAEAKQIAGSKQAAADALGSYRNTTITQAEAFQPLPEMAPAAVSAQSATVSGSGVGGGGFAFSGVGGGGAGGGGTGGGGFGGHSGVLPGGGGDYGGGDGSREGGGRSGAGGLRESGGTGGFADRNTAGPTNRPGLGLGPALGLGAGAATVVGLGATAAGKMLGGGKGGAGSVRGGDVKGGIARGGSSGVGGGPGDTTAGRTAGSSATSRPAPGAMMGPAATRGEKKDDDAEHDNKYVVEETPFDDNRLVAPAVLGEDRERDEAGEAGEADQPKKQD</sequence>
<dbReference type="Proteomes" id="UP001500729">
    <property type="component" value="Unassembled WGS sequence"/>
</dbReference>
<dbReference type="SUPFAM" id="SSF140459">
    <property type="entry name" value="PE/PPE dimer-like"/>
    <property type="match status" value="1"/>
</dbReference>
<reference evidence="3" key="1">
    <citation type="journal article" date="2019" name="Int. J. Syst. Evol. Microbiol.">
        <title>The Global Catalogue of Microorganisms (GCM) 10K type strain sequencing project: providing services to taxonomists for standard genome sequencing and annotation.</title>
        <authorList>
            <consortium name="The Broad Institute Genomics Platform"/>
            <consortium name="The Broad Institute Genome Sequencing Center for Infectious Disease"/>
            <person name="Wu L."/>
            <person name="Ma J."/>
        </authorList>
    </citation>
    <scope>NUCLEOTIDE SEQUENCE [LARGE SCALE GENOMIC DNA]</scope>
    <source>
        <strain evidence="3">JCM 10303</strain>
    </source>
</reference>
<evidence type="ECO:0000313" key="3">
    <source>
        <dbReference type="Proteomes" id="UP001500729"/>
    </source>
</evidence>
<comment type="caution">
    <text evidence="2">The sequence shown here is derived from an EMBL/GenBank/DDBJ whole genome shotgun (WGS) entry which is preliminary data.</text>
</comment>
<evidence type="ECO:0000256" key="1">
    <source>
        <dbReference type="SAM" id="MobiDB-lite"/>
    </source>
</evidence>